<evidence type="ECO:0000256" key="5">
    <source>
        <dbReference type="ARBA" id="ARBA00022692"/>
    </source>
</evidence>
<feature type="transmembrane region" description="Helical" evidence="9">
    <location>
        <begin position="129"/>
        <end position="149"/>
    </location>
</feature>
<evidence type="ECO:0000256" key="2">
    <source>
        <dbReference type="ARBA" id="ARBA00022448"/>
    </source>
</evidence>
<keyword evidence="4 9" id="KW-0997">Cell inner membrane</keyword>
<evidence type="ECO:0000313" key="13">
    <source>
        <dbReference type="Proteomes" id="UP000051401"/>
    </source>
</evidence>
<evidence type="ECO:0000256" key="4">
    <source>
        <dbReference type="ARBA" id="ARBA00022519"/>
    </source>
</evidence>
<comment type="function">
    <text evidence="9">Part of the tripartite ATP-independent periplasmic (TRAP) transport system.</text>
</comment>
<reference evidence="12 14" key="2">
    <citation type="submission" date="2018-08" db="EMBL/GenBank/DDBJ databases">
        <title>Genetic Globetrotter - A new plasmid hitch-hiking vast phylogenetic and geographic distances.</title>
        <authorList>
            <person name="Vollmers J."/>
            <person name="Petersen J."/>
        </authorList>
    </citation>
    <scope>NUCLEOTIDE SEQUENCE [LARGE SCALE GENOMIC DNA]</scope>
    <source>
        <strain evidence="12 14">DSM 26383</strain>
    </source>
</reference>
<comment type="subunit">
    <text evidence="9">The complex comprises the extracytoplasmic solute receptor protein and the two transmembrane proteins.</text>
</comment>
<evidence type="ECO:0000256" key="6">
    <source>
        <dbReference type="ARBA" id="ARBA00022989"/>
    </source>
</evidence>
<feature type="transmembrane region" description="Helical" evidence="9">
    <location>
        <begin position="87"/>
        <end position="109"/>
    </location>
</feature>
<dbReference type="GO" id="GO:0022857">
    <property type="term" value="F:transmembrane transporter activity"/>
    <property type="evidence" value="ECO:0007669"/>
    <property type="project" value="UniProtKB-UniRule"/>
</dbReference>
<keyword evidence="3" id="KW-1003">Cell membrane</keyword>
<reference evidence="11 13" key="1">
    <citation type="submission" date="2015-04" db="EMBL/GenBank/DDBJ databases">
        <title>The draft genome sequence of Roseovarius indicus B108T.</title>
        <authorList>
            <person name="Li G."/>
            <person name="Lai Q."/>
            <person name="Shao Z."/>
            <person name="Yan P."/>
        </authorList>
    </citation>
    <scope>NUCLEOTIDE SEQUENCE [LARGE SCALE GENOMIC DNA]</scope>
    <source>
        <strain evidence="11 13">B108</strain>
    </source>
</reference>
<dbReference type="RefSeq" id="WP_057815348.1">
    <property type="nucleotide sequence ID" value="NZ_CAXRJZ010000052.1"/>
</dbReference>
<accession>A0A0T5PAA1</accession>
<dbReference type="OrthoDB" id="9814265at2"/>
<evidence type="ECO:0000256" key="9">
    <source>
        <dbReference type="RuleBase" id="RU369079"/>
    </source>
</evidence>
<dbReference type="GO" id="GO:0015740">
    <property type="term" value="P:C4-dicarboxylate transport"/>
    <property type="evidence" value="ECO:0007669"/>
    <property type="project" value="TreeGrafter"/>
</dbReference>
<dbReference type="InterPro" id="IPR055348">
    <property type="entry name" value="DctQ"/>
</dbReference>
<dbReference type="PANTHER" id="PTHR35011:SF2">
    <property type="entry name" value="2,3-DIKETO-L-GULONATE TRAP TRANSPORTER SMALL PERMEASE PROTEIN YIAM"/>
    <property type="match status" value="1"/>
</dbReference>
<dbReference type="Proteomes" id="UP000051401">
    <property type="component" value="Unassembled WGS sequence"/>
</dbReference>
<dbReference type="PANTHER" id="PTHR35011">
    <property type="entry name" value="2,3-DIKETO-L-GULONATE TRAP TRANSPORTER SMALL PERMEASE PROTEIN YIAM"/>
    <property type="match status" value="1"/>
</dbReference>
<protein>
    <recommendedName>
        <fullName evidence="9">TRAP transporter small permease protein</fullName>
    </recommendedName>
</protein>
<evidence type="ECO:0000256" key="1">
    <source>
        <dbReference type="ARBA" id="ARBA00004429"/>
    </source>
</evidence>
<dbReference type="GO" id="GO:0005886">
    <property type="term" value="C:plasma membrane"/>
    <property type="evidence" value="ECO:0007669"/>
    <property type="project" value="UniProtKB-SubCell"/>
</dbReference>
<organism evidence="11 13">
    <name type="scientific">Roseovarius indicus</name>
    <dbReference type="NCBI Taxonomy" id="540747"/>
    <lineage>
        <taxon>Bacteria</taxon>
        <taxon>Pseudomonadati</taxon>
        <taxon>Pseudomonadota</taxon>
        <taxon>Alphaproteobacteria</taxon>
        <taxon>Rhodobacterales</taxon>
        <taxon>Roseobacteraceae</taxon>
        <taxon>Roseovarius</taxon>
    </lineage>
</organism>
<evidence type="ECO:0000256" key="8">
    <source>
        <dbReference type="ARBA" id="ARBA00038436"/>
    </source>
</evidence>
<sequence length="174" mass="19454">MERIHRTSLVIERLIRILVVAVMLFMLGAVLLDVLVRNSSLRVRGLDELARYSLVWIVFLATAAGARYGDLIGMESLSKMCGPKVQAVLWVLRRLILLAFLAFFSWYALGLVQLMIKTGRSSANLHIPLWLVYAPLFVGTLLMLLSLLVDALHRVVTGDILTPPDADAGNRLWN</sequence>
<name>A0A0T5PAA1_9RHOB</name>
<evidence type="ECO:0000256" key="3">
    <source>
        <dbReference type="ARBA" id="ARBA00022475"/>
    </source>
</evidence>
<keyword evidence="13" id="KW-1185">Reference proteome</keyword>
<gene>
    <name evidence="12" type="ORF">RIdsm_02760</name>
    <name evidence="11" type="ORF">XM52_08690</name>
</gene>
<comment type="subcellular location">
    <subcellularLocation>
        <location evidence="1 9">Cell inner membrane</location>
        <topology evidence="1 9">Multi-pass membrane protein</topology>
    </subcellularLocation>
</comment>
<keyword evidence="7 9" id="KW-0472">Membrane</keyword>
<keyword evidence="6 9" id="KW-1133">Transmembrane helix</keyword>
<evidence type="ECO:0000313" key="12">
    <source>
        <dbReference type="EMBL" id="QEW26952.1"/>
    </source>
</evidence>
<evidence type="ECO:0000256" key="7">
    <source>
        <dbReference type="ARBA" id="ARBA00023136"/>
    </source>
</evidence>
<evidence type="ECO:0000313" key="14">
    <source>
        <dbReference type="Proteomes" id="UP000325785"/>
    </source>
</evidence>
<dbReference type="Pfam" id="PF04290">
    <property type="entry name" value="DctQ"/>
    <property type="match status" value="1"/>
</dbReference>
<dbReference type="Proteomes" id="UP000325785">
    <property type="component" value="Chromosome"/>
</dbReference>
<dbReference type="AlphaFoldDB" id="A0A0T5PAA1"/>
<dbReference type="KEGG" id="rid:RIdsm_02760"/>
<feature type="transmembrane region" description="Helical" evidence="9">
    <location>
        <begin position="14"/>
        <end position="37"/>
    </location>
</feature>
<proteinExistence type="inferred from homology"/>
<dbReference type="EMBL" id="CP031598">
    <property type="protein sequence ID" value="QEW26952.1"/>
    <property type="molecule type" value="Genomic_DNA"/>
</dbReference>
<keyword evidence="2 9" id="KW-0813">Transport</keyword>
<comment type="similarity">
    <text evidence="8 9">Belongs to the TRAP transporter small permease family.</text>
</comment>
<evidence type="ECO:0000313" key="11">
    <source>
        <dbReference type="EMBL" id="KRS18217.1"/>
    </source>
</evidence>
<dbReference type="InterPro" id="IPR007387">
    <property type="entry name" value="TRAP_DctQ"/>
</dbReference>
<evidence type="ECO:0000259" key="10">
    <source>
        <dbReference type="Pfam" id="PF04290"/>
    </source>
</evidence>
<dbReference type="PATRIC" id="fig|540747.5.peg.4529"/>
<feature type="transmembrane region" description="Helical" evidence="9">
    <location>
        <begin position="49"/>
        <end position="66"/>
    </location>
</feature>
<dbReference type="STRING" id="540747.SAMN04488031_101585"/>
<feature type="domain" description="Tripartite ATP-independent periplasmic transporters DctQ component" evidence="10">
    <location>
        <begin position="26"/>
        <end position="155"/>
    </location>
</feature>
<keyword evidence="5 9" id="KW-0812">Transmembrane</keyword>
<dbReference type="EMBL" id="LAXI01000004">
    <property type="protein sequence ID" value="KRS18217.1"/>
    <property type="molecule type" value="Genomic_DNA"/>
</dbReference>